<feature type="domain" description="Thiolase C-terminal" evidence="6">
    <location>
        <begin position="309"/>
        <end position="427"/>
    </location>
</feature>
<organism evidence="7 8">
    <name type="scientific">Streptomyces hintoniae</name>
    <dbReference type="NCBI Taxonomy" id="3075521"/>
    <lineage>
        <taxon>Bacteria</taxon>
        <taxon>Bacillati</taxon>
        <taxon>Actinomycetota</taxon>
        <taxon>Actinomycetes</taxon>
        <taxon>Kitasatosporales</taxon>
        <taxon>Streptomycetaceae</taxon>
        <taxon>Streptomyces</taxon>
    </lineage>
</organism>
<sequence>MSPVQPPVARRVAVIGGTRVPFARSDGPYATASNQEMLTAALDGLVARFGLQGPGAVGEFVGGAVLKHSRDFNLARETVLGSTLDARTPAYDLQQACGTGLQAVIAAANKIALGQIESAVAGGADTASDAPLGVNDRLRRILLEARRAKSAGARLRALARVRPAHLVPDIPRNAEPRTGLSMGEHAAVTARAWGVTREEQDALAAASHQRLAAAYERGFFQDLVVPFRGLARDQNLRPGSTAAKLAALKPVFGLDAPDPTMTAGNSTPLTDGAATVLLASEEWARARGLRPLAYLTAHETAAVDFPHGDVAGGEDGLLMAPAYAVPRMLERAGLALADFDLVEVHEAFASQVLATLAAWEKRGLGPVDRDRLNVAGSSLATGHPFAATGARIVATLAALLAERGGPGRGLISVCAAGGQGVTAVLERD</sequence>
<evidence type="ECO:0000259" key="6">
    <source>
        <dbReference type="Pfam" id="PF02803"/>
    </source>
</evidence>
<dbReference type="NCBIfam" id="TIGR01930">
    <property type="entry name" value="AcCoA-C-Actrans"/>
    <property type="match status" value="1"/>
</dbReference>
<dbReference type="EC" id="2.3.1.9" evidence="7"/>
<name>A0ABU2UQ80_9ACTN</name>
<reference evidence="7" key="1">
    <citation type="submission" date="2024-05" db="EMBL/GenBank/DDBJ databases">
        <title>30 novel species of actinomycetes from the DSMZ collection.</title>
        <authorList>
            <person name="Nouioui I."/>
        </authorList>
    </citation>
    <scope>NUCLEOTIDE SEQUENCE</scope>
    <source>
        <strain evidence="7">DSM 41014</strain>
    </source>
</reference>
<evidence type="ECO:0000256" key="1">
    <source>
        <dbReference type="ARBA" id="ARBA00010982"/>
    </source>
</evidence>
<protein>
    <submittedName>
        <fullName evidence="7">Acetyl-CoA C-acetyltransferase</fullName>
        <ecNumber evidence="7">2.3.1.9</ecNumber>
    </submittedName>
</protein>
<evidence type="ECO:0000256" key="2">
    <source>
        <dbReference type="ARBA" id="ARBA00022679"/>
    </source>
</evidence>
<keyword evidence="8" id="KW-1185">Reference proteome</keyword>
<dbReference type="Pfam" id="PF00108">
    <property type="entry name" value="Thiolase_N"/>
    <property type="match status" value="1"/>
</dbReference>
<evidence type="ECO:0000256" key="3">
    <source>
        <dbReference type="ARBA" id="ARBA00023315"/>
    </source>
</evidence>
<evidence type="ECO:0000256" key="4">
    <source>
        <dbReference type="RuleBase" id="RU003557"/>
    </source>
</evidence>
<dbReference type="Proteomes" id="UP001180489">
    <property type="component" value="Unassembled WGS sequence"/>
</dbReference>
<accession>A0ABU2UQ80</accession>
<feature type="domain" description="Thiolase N-terminal" evidence="5">
    <location>
        <begin position="12"/>
        <end position="282"/>
    </location>
</feature>
<dbReference type="PANTHER" id="PTHR42689:SF1">
    <property type="entry name" value="ACETYL-COA ACYLTRANSFERASE FADA2 (3-KETOACYL-COA THIOLASE) (BETA-KETOTHIOLASE)-RELATED"/>
    <property type="match status" value="1"/>
</dbReference>
<dbReference type="EMBL" id="JAVRFF010000030">
    <property type="protein sequence ID" value="MDT0475429.1"/>
    <property type="molecule type" value="Genomic_DNA"/>
</dbReference>
<dbReference type="InterPro" id="IPR020616">
    <property type="entry name" value="Thiolase_N"/>
</dbReference>
<dbReference type="InterPro" id="IPR002155">
    <property type="entry name" value="Thiolase"/>
</dbReference>
<evidence type="ECO:0000259" key="5">
    <source>
        <dbReference type="Pfam" id="PF00108"/>
    </source>
</evidence>
<dbReference type="Pfam" id="PF02803">
    <property type="entry name" value="Thiolase_C"/>
    <property type="match status" value="1"/>
</dbReference>
<evidence type="ECO:0000313" key="8">
    <source>
        <dbReference type="Proteomes" id="UP001180489"/>
    </source>
</evidence>
<keyword evidence="3 4" id="KW-0012">Acyltransferase</keyword>
<proteinExistence type="inferred from homology"/>
<dbReference type="PIRSF" id="PIRSF000429">
    <property type="entry name" value="Ac-CoA_Ac_transf"/>
    <property type="match status" value="1"/>
</dbReference>
<dbReference type="Gene3D" id="3.40.47.10">
    <property type="match status" value="1"/>
</dbReference>
<keyword evidence="2 4" id="KW-0808">Transferase</keyword>
<dbReference type="CDD" id="cd00751">
    <property type="entry name" value="thiolase"/>
    <property type="match status" value="1"/>
</dbReference>
<comment type="similarity">
    <text evidence="1 4">Belongs to the thiolase-like superfamily. Thiolase family.</text>
</comment>
<dbReference type="RefSeq" id="WP_311636460.1">
    <property type="nucleotide sequence ID" value="NZ_JAVRFF010000030.1"/>
</dbReference>
<dbReference type="PANTHER" id="PTHR42689">
    <property type="entry name" value="ACETYL-COA ACYLTRANSFERASE FADA2 (3-KETOACYL-COA THIOLASE) (BETA-KETOTHIOLASE)-RELATED"/>
    <property type="match status" value="1"/>
</dbReference>
<gene>
    <name evidence="7" type="ORF">RM863_25200</name>
</gene>
<dbReference type="InterPro" id="IPR016039">
    <property type="entry name" value="Thiolase-like"/>
</dbReference>
<evidence type="ECO:0000313" key="7">
    <source>
        <dbReference type="EMBL" id="MDT0475429.1"/>
    </source>
</evidence>
<dbReference type="InterPro" id="IPR020617">
    <property type="entry name" value="Thiolase_C"/>
</dbReference>
<dbReference type="InterPro" id="IPR050521">
    <property type="entry name" value="3-ketoacyl-CoA_Thiolase"/>
</dbReference>
<dbReference type="GO" id="GO:0003985">
    <property type="term" value="F:acetyl-CoA C-acetyltransferase activity"/>
    <property type="evidence" value="ECO:0007669"/>
    <property type="project" value="UniProtKB-EC"/>
</dbReference>
<comment type="caution">
    <text evidence="7">The sequence shown here is derived from an EMBL/GenBank/DDBJ whole genome shotgun (WGS) entry which is preliminary data.</text>
</comment>
<dbReference type="SUPFAM" id="SSF53901">
    <property type="entry name" value="Thiolase-like"/>
    <property type="match status" value="2"/>
</dbReference>
<dbReference type="NCBIfam" id="NF006740">
    <property type="entry name" value="PRK09268.1"/>
    <property type="match status" value="1"/>
</dbReference>